<keyword evidence="1" id="KW-0472">Membrane</keyword>
<proteinExistence type="predicted"/>
<dbReference type="Proteomes" id="UP000595897">
    <property type="component" value="Chromosome"/>
</dbReference>
<dbReference type="EMBL" id="AP024169">
    <property type="protein sequence ID" value="BCN32084.1"/>
    <property type="molecule type" value="Genomic_DNA"/>
</dbReference>
<feature type="transmembrane region" description="Helical" evidence="1">
    <location>
        <begin position="6"/>
        <end position="26"/>
    </location>
</feature>
<reference evidence="2 3" key="1">
    <citation type="submission" date="2020-11" db="EMBL/GenBank/DDBJ databases">
        <title>Draft genome sequencing of a Lachnospiraceae strain isolated from anoxic soil subjected to BSD treatment.</title>
        <authorList>
            <person name="Uek A."/>
            <person name="Tonouchi A."/>
        </authorList>
    </citation>
    <scope>NUCLEOTIDE SEQUENCE [LARGE SCALE GENOMIC DNA]</scope>
    <source>
        <strain evidence="2 3">TB5</strain>
    </source>
</reference>
<evidence type="ECO:0000313" key="2">
    <source>
        <dbReference type="EMBL" id="BCN32084.1"/>
    </source>
</evidence>
<keyword evidence="1" id="KW-0812">Transmembrane</keyword>
<protein>
    <submittedName>
        <fullName evidence="2">Uncharacterized protein</fullName>
    </submittedName>
</protein>
<accession>A0A7R7ENN8</accession>
<keyword evidence="3" id="KW-1185">Reference proteome</keyword>
<name>A0A7R7ENN8_9FIRM</name>
<gene>
    <name evidence="2" type="ORF">bsdtb5_33790</name>
</gene>
<dbReference type="AlphaFoldDB" id="A0A7R7ENN8"/>
<organism evidence="2 3">
    <name type="scientific">Anaeromicropila herbilytica</name>
    <dbReference type="NCBI Taxonomy" id="2785025"/>
    <lineage>
        <taxon>Bacteria</taxon>
        <taxon>Bacillati</taxon>
        <taxon>Bacillota</taxon>
        <taxon>Clostridia</taxon>
        <taxon>Lachnospirales</taxon>
        <taxon>Lachnospiraceae</taxon>
        <taxon>Anaeromicropila</taxon>
    </lineage>
</organism>
<evidence type="ECO:0000256" key="1">
    <source>
        <dbReference type="SAM" id="Phobius"/>
    </source>
</evidence>
<dbReference type="KEGG" id="ahb:bsdtb5_33790"/>
<keyword evidence="1" id="KW-1133">Transmembrane helix</keyword>
<dbReference type="RefSeq" id="WP_271713164.1">
    <property type="nucleotide sequence ID" value="NZ_AP024169.1"/>
</dbReference>
<sequence>MKKKVVVSIILFIFLMIVILFMYSYFRHDNKSSINNKNVYVKNKPTELSNDFSSFIIELDNDMYQMPICVSELIENGWKIEEKYIDISVDPNDLWNVTFTKNIYAITLSAKNYSEKVRSINECYITTIDIMKESNVPIIQLPYGIQLGMKREKFENVINRMKYDEEKHYNEIYYTFNLRTKDILQYIDITVDNEKDEITEILIYCDPFWAKSRKK</sequence>
<evidence type="ECO:0000313" key="3">
    <source>
        <dbReference type="Proteomes" id="UP000595897"/>
    </source>
</evidence>